<dbReference type="PANTHER" id="PTHR44019">
    <property type="entry name" value="WD REPEAT-CONTAINING PROTEIN 55"/>
    <property type="match status" value="1"/>
</dbReference>
<dbReference type="Proteomes" id="UP001652627">
    <property type="component" value="Chromosome 14"/>
</dbReference>
<keyword evidence="5 6" id="KW-0539">Nucleus</keyword>
<dbReference type="PIRSF" id="PIRSF038169">
    <property type="entry name" value="WD_repeat_p55"/>
    <property type="match status" value="1"/>
</dbReference>
<feature type="region of interest" description="Disordered" evidence="8">
    <location>
        <begin position="1"/>
        <end position="32"/>
    </location>
</feature>
<keyword evidence="3 6" id="KW-0853">WD repeat</keyword>
<dbReference type="SMART" id="SM00320">
    <property type="entry name" value="WD40"/>
    <property type="match status" value="6"/>
</dbReference>
<comment type="subcellular location">
    <subcellularLocation>
        <location evidence="6">Nucleus</location>
        <location evidence="6">Nucleolus</location>
    </subcellularLocation>
</comment>
<keyword evidence="9" id="KW-1185">Reference proteome</keyword>
<feature type="repeat" description="WD" evidence="7">
    <location>
        <begin position="299"/>
        <end position="333"/>
    </location>
</feature>
<evidence type="ECO:0000256" key="2">
    <source>
        <dbReference type="ARBA" id="ARBA00021188"/>
    </source>
</evidence>
<accession>A0ABM4F6Q5</accession>
<dbReference type="Pfam" id="PF24796">
    <property type="entry name" value="WDR55"/>
    <property type="match status" value="1"/>
</dbReference>
<name>A0ABM4F6Q5_9AVES</name>
<reference evidence="10" key="1">
    <citation type="submission" date="2025-08" db="UniProtKB">
        <authorList>
            <consortium name="RefSeq"/>
        </authorList>
    </citation>
    <scope>IDENTIFICATION</scope>
    <source>
        <tissue evidence="10">Blood</tissue>
    </source>
</reference>
<dbReference type="InterPro" id="IPR001680">
    <property type="entry name" value="WD40_rpt"/>
</dbReference>
<dbReference type="PROSITE" id="PS50082">
    <property type="entry name" value="WD_REPEATS_2"/>
    <property type="match status" value="2"/>
</dbReference>
<evidence type="ECO:0000256" key="8">
    <source>
        <dbReference type="SAM" id="MobiDB-lite"/>
    </source>
</evidence>
<dbReference type="InterPro" id="IPR017422">
    <property type="entry name" value="WDR55"/>
</dbReference>
<comment type="function">
    <text evidence="6">Nucleolar protein that acts as a modulator of rRNA synthesis. Plays a central role during organogenesis.</text>
</comment>
<dbReference type="PROSITE" id="PS00678">
    <property type="entry name" value="WD_REPEATS_1"/>
    <property type="match status" value="1"/>
</dbReference>
<dbReference type="PANTHER" id="PTHR44019:SF20">
    <property type="entry name" value="WD REPEAT-CONTAINING PROTEIN 55"/>
    <property type="match status" value="1"/>
</dbReference>
<organism evidence="9 10">
    <name type="scientific">Apteryx mantelli</name>
    <name type="common">North Island brown kiwi</name>
    <dbReference type="NCBI Taxonomy" id="2696672"/>
    <lineage>
        <taxon>Eukaryota</taxon>
        <taxon>Metazoa</taxon>
        <taxon>Chordata</taxon>
        <taxon>Craniata</taxon>
        <taxon>Vertebrata</taxon>
        <taxon>Euteleostomi</taxon>
        <taxon>Archelosauria</taxon>
        <taxon>Archosauria</taxon>
        <taxon>Dinosauria</taxon>
        <taxon>Saurischia</taxon>
        <taxon>Theropoda</taxon>
        <taxon>Coelurosauria</taxon>
        <taxon>Aves</taxon>
        <taxon>Palaeognathae</taxon>
        <taxon>Apterygiformes</taxon>
        <taxon>Apterygidae</taxon>
        <taxon>Apteryx</taxon>
    </lineage>
</organism>
<evidence type="ECO:0000256" key="7">
    <source>
        <dbReference type="PROSITE-ProRule" id="PRU00221"/>
    </source>
</evidence>
<gene>
    <name evidence="10" type="primary">WDR55</name>
</gene>
<dbReference type="InterPro" id="IPR050505">
    <property type="entry name" value="WDR55/POC1"/>
</dbReference>
<evidence type="ECO:0000256" key="6">
    <source>
        <dbReference type="PIRNR" id="PIRNR038169"/>
    </source>
</evidence>
<keyword evidence="4" id="KW-0677">Repeat</keyword>
<evidence type="ECO:0000256" key="4">
    <source>
        <dbReference type="ARBA" id="ARBA00022737"/>
    </source>
</evidence>
<evidence type="ECO:0000256" key="1">
    <source>
        <dbReference type="ARBA" id="ARBA00007625"/>
    </source>
</evidence>
<dbReference type="InterPro" id="IPR019775">
    <property type="entry name" value="WD40_repeat_CS"/>
</dbReference>
<evidence type="ECO:0000256" key="3">
    <source>
        <dbReference type="ARBA" id="ARBA00022574"/>
    </source>
</evidence>
<dbReference type="Gene3D" id="2.130.10.10">
    <property type="entry name" value="YVTN repeat-like/Quinoprotein amine dehydrogenase"/>
    <property type="match status" value="2"/>
</dbReference>
<evidence type="ECO:0000313" key="10">
    <source>
        <dbReference type="RefSeq" id="XP_067160633.1"/>
    </source>
</evidence>
<proteinExistence type="inferred from homology"/>
<evidence type="ECO:0000256" key="5">
    <source>
        <dbReference type="ARBA" id="ARBA00023242"/>
    </source>
</evidence>
<keyword evidence="6" id="KW-0698">rRNA processing</keyword>
<protein>
    <recommendedName>
        <fullName evidence="2 6">WD repeat-containing protein 55</fullName>
    </recommendedName>
</protein>
<dbReference type="RefSeq" id="XP_067160633.1">
    <property type="nucleotide sequence ID" value="XM_067304532.1"/>
</dbReference>
<dbReference type="InterPro" id="IPR015943">
    <property type="entry name" value="WD40/YVTN_repeat-like_dom_sf"/>
</dbReference>
<evidence type="ECO:0000313" key="9">
    <source>
        <dbReference type="Proteomes" id="UP001652627"/>
    </source>
</evidence>
<sequence length="384" mass="41123">MAAPGAVCSAGDEAEEEEEEEEAGREPRLRDTPEDILLEAAANAIALHPARAVLAAGDVDGDVYLYAYSCVEGENRELWSSGHHLKSCRDVAFSLDGQKLFTVSKDKSIHILTVEDGRLETRFSKAHSSALNCVLPINDHVFATGDDGGALKVWDLRKGATVLEARQHEEYISAMAVDGNGKLLLTASGDGTLGVFNIKRRRFELLSEPQNGDLTSVVLLKRGKKVACGSSEGTIYLFNWDGFGATSDRFALRAESIDCMVPITENIVCTGSLDGVIRAVNVLPNRVLGCVGQHTGEPIEQLAMAPGGQLLASCAHDQKVKFWDISSLGSIVVDDYRKKKKKGGPLKALSSKAAGGGEDFFADLRKEPEAAQEVATGSDSDDSD</sequence>
<feature type="compositionally biased region" description="Acidic residues" evidence="8">
    <location>
        <begin position="12"/>
        <end position="23"/>
    </location>
</feature>
<comment type="similarity">
    <text evidence="1 6">Belongs to the WD repeat WDR55 family.</text>
</comment>
<feature type="repeat" description="WD" evidence="7">
    <location>
        <begin position="165"/>
        <end position="199"/>
    </location>
</feature>
<dbReference type="GeneID" id="106494299"/>
<dbReference type="InterPro" id="IPR036322">
    <property type="entry name" value="WD40_repeat_dom_sf"/>
</dbReference>
<dbReference type="SUPFAM" id="SSF50978">
    <property type="entry name" value="WD40 repeat-like"/>
    <property type="match status" value="1"/>
</dbReference>